<dbReference type="AlphaFoldDB" id="A0A0C9T0G1"/>
<gene>
    <name evidence="1" type="ORF">PAXINDRAFT_51345</name>
</gene>
<dbReference type="HOGENOM" id="CLU_2984585_0_0_1"/>
<dbReference type="OrthoDB" id="2668416at2759"/>
<name>A0A0C9T0G1_PAXIN</name>
<evidence type="ECO:0000313" key="2">
    <source>
        <dbReference type="Proteomes" id="UP000053647"/>
    </source>
</evidence>
<organism evidence="1 2">
    <name type="scientific">Paxillus involutus ATCC 200175</name>
    <dbReference type="NCBI Taxonomy" id="664439"/>
    <lineage>
        <taxon>Eukaryota</taxon>
        <taxon>Fungi</taxon>
        <taxon>Dikarya</taxon>
        <taxon>Basidiomycota</taxon>
        <taxon>Agaricomycotina</taxon>
        <taxon>Agaricomycetes</taxon>
        <taxon>Agaricomycetidae</taxon>
        <taxon>Boletales</taxon>
        <taxon>Paxilineae</taxon>
        <taxon>Paxillaceae</taxon>
        <taxon>Paxillus</taxon>
    </lineage>
</organism>
<feature type="non-terminal residue" evidence="1">
    <location>
        <position position="1"/>
    </location>
</feature>
<sequence>ITVEHTFGLLKGHFPTLKNLPLEIDIQNTYHLVHALMVMHNLCIGSEDHLEDIPEIVF</sequence>
<reference evidence="2" key="2">
    <citation type="submission" date="2015-01" db="EMBL/GenBank/DDBJ databases">
        <title>Evolutionary Origins and Diversification of the Mycorrhizal Mutualists.</title>
        <authorList>
            <consortium name="DOE Joint Genome Institute"/>
            <consortium name="Mycorrhizal Genomics Consortium"/>
            <person name="Kohler A."/>
            <person name="Kuo A."/>
            <person name="Nagy L.G."/>
            <person name="Floudas D."/>
            <person name="Copeland A."/>
            <person name="Barry K.W."/>
            <person name="Cichocki N."/>
            <person name="Veneault-Fourrey C."/>
            <person name="LaButti K."/>
            <person name="Lindquist E.A."/>
            <person name="Lipzen A."/>
            <person name="Lundell T."/>
            <person name="Morin E."/>
            <person name="Murat C."/>
            <person name="Riley R."/>
            <person name="Ohm R."/>
            <person name="Sun H."/>
            <person name="Tunlid A."/>
            <person name="Henrissat B."/>
            <person name="Grigoriev I.V."/>
            <person name="Hibbett D.S."/>
            <person name="Martin F."/>
        </authorList>
    </citation>
    <scope>NUCLEOTIDE SEQUENCE [LARGE SCALE GENOMIC DNA]</scope>
    <source>
        <strain evidence="2">ATCC 200175</strain>
    </source>
</reference>
<proteinExistence type="predicted"/>
<reference evidence="1 2" key="1">
    <citation type="submission" date="2014-06" db="EMBL/GenBank/DDBJ databases">
        <authorList>
            <consortium name="DOE Joint Genome Institute"/>
            <person name="Kuo A."/>
            <person name="Kohler A."/>
            <person name="Nagy L.G."/>
            <person name="Floudas D."/>
            <person name="Copeland A."/>
            <person name="Barry K.W."/>
            <person name="Cichocki N."/>
            <person name="Veneault-Fourrey C."/>
            <person name="LaButti K."/>
            <person name="Lindquist E.A."/>
            <person name="Lipzen A."/>
            <person name="Lundell T."/>
            <person name="Morin E."/>
            <person name="Murat C."/>
            <person name="Sun H."/>
            <person name="Tunlid A."/>
            <person name="Henrissat B."/>
            <person name="Grigoriev I.V."/>
            <person name="Hibbett D.S."/>
            <person name="Martin F."/>
            <person name="Nordberg H.P."/>
            <person name="Cantor M.N."/>
            <person name="Hua S.X."/>
        </authorList>
    </citation>
    <scope>NUCLEOTIDE SEQUENCE [LARGE SCALE GENOMIC DNA]</scope>
    <source>
        <strain evidence="1 2">ATCC 200175</strain>
    </source>
</reference>
<evidence type="ECO:0000313" key="1">
    <source>
        <dbReference type="EMBL" id="KIJ04953.1"/>
    </source>
</evidence>
<keyword evidence="2" id="KW-1185">Reference proteome</keyword>
<dbReference type="EMBL" id="KN821378">
    <property type="protein sequence ID" value="KIJ04953.1"/>
    <property type="molecule type" value="Genomic_DNA"/>
</dbReference>
<evidence type="ECO:0008006" key="3">
    <source>
        <dbReference type="Google" id="ProtNLM"/>
    </source>
</evidence>
<dbReference type="Proteomes" id="UP000053647">
    <property type="component" value="Unassembled WGS sequence"/>
</dbReference>
<accession>A0A0C9T0G1</accession>
<protein>
    <recommendedName>
        <fullName evidence="3">DDE Tnp4 domain-containing protein</fullName>
    </recommendedName>
</protein>
<feature type="non-terminal residue" evidence="1">
    <location>
        <position position="58"/>
    </location>
</feature>